<feature type="transmembrane region" description="Helical" evidence="2">
    <location>
        <begin position="2049"/>
        <end position="2068"/>
    </location>
</feature>
<feature type="compositionally biased region" description="Polar residues" evidence="1">
    <location>
        <begin position="906"/>
        <end position="915"/>
    </location>
</feature>
<feature type="compositionally biased region" description="Low complexity" evidence="1">
    <location>
        <begin position="1207"/>
        <end position="1232"/>
    </location>
</feature>
<feature type="region of interest" description="Disordered" evidence="1">
    <location>
        <begin position="136"/>
        <end position="168"/>
    </location>
</feature>
<evidence type="ECO:0000313" key="4">
    <source>
        <dbReference type="Proteomes" id="UP001190700"/>
    </source>
</evidence>
<keyword evidence="2" id="KW-0812">Transmembrane</keyword>
<feature type="compositionally biased region" description="Polar residues" evidence="1">
    <location>
        <begin position="1152"/>
        <end position="1161"/>
    </location>
</feature>
<feature type="region of interest" description="Disordered" evidence="1">
    <location>
        <begin position="889"/>
        <end position="920"/>
    </location>
</feature>
<evidence type="ECO:0000256" key="2">
    <source>
        <dbReference type="SAM" id="Phobius"/>
    </source>
</evidence>
<feature type="region of interest" description="Disordered" evidence="1">
    <location>
        <begin position="962"/>
        <end position="995"/>
    </location>
</feature>
<feature type="transmembrane region" description="Helical" evidence="2">
    <location>
        <begin position="1971"/>
        <end position="1994"/>
    </location>
</feature>
<keyword evidence="2" id="KW-0472">Membrane</keyword>
<feature type="transmembrane region" description="Helical" evidence="2">
    <location>
        <begin position="2133"/>
        <end position="2152"/>
    </location>
</feature>
<dbReference type="EMBL" id="LGRX02000551">
    <property type="protein sequence ID" value="KAK3288209.1"/>
    <property type="molecule type" value="Genomic_DNA"/>
</dbReference>
<dbReference type="Proteomes" id="UP001190700">
    <property type="component" value="Unassembled WGS sequence"/>
</dbReference>
<accession>A0AAE0H1L9</accession>
<keyword evidence="2" id="KW-1133">Transmembrane helix</keyword>
<gene>
    <name evidence="3" type="ORF">CYMTET_4302</name>
</gene>
<feature type="compositionally biased region" description="Low complexity" evidence="1">
    <location>
        <begin position="1366"/>
        <end position="1379"/>
    </location>
</feature>
<evidence type="ECO:0000256" key="1">
    <source>
        <dbReference type="SAM" id="MobiDB-lite"/>
    </source>
</evidence>
<keyword evidence="4" id="KW-1185">Reference proteome</keyword>
<name>A0AAE0H1L9_9CHLO</name>
<evidence type="ECO:0000313" key="3">
    <source>
        <dbReference type="EMBL" id="KAK3288209.1"/>
    </source>
</evidence>
<feature type="transmembrane region" description="Helical" evidence="2">
    <location>
        <begin position="1885"/>
        <end position="1904"/>
    </location>
</feature>
<feature type="compositionally biased region" description="Low complexity" evidence="1">
    <location>
        <begin position="965"/>
        <end position="981"/>
    </location>
</feature>
<feature type="region of interest" description="Disordered" evidence="1">
    <location>
        <begin position="1152"/>
        <end position="1252"/>
    </location>
</feature>
<proteinExistence type="predicted"/>
<reference evidence="3 4" key="1">
    <citation type="journal article" date="2015" name="Genome Biol. Evol.">
        <title>Comparative Genomics of a Bacterivorous Green Alga Reveals Evolutionary Causalities and Consequences of Phago-Mixotrophic Mode of Nutrition.</title>
        <authorList>
            <person name="Burns J.A."/>
            <person name="Paasch A."/>
            <person name="Narechania A."/>
            <person name="Kim E."/>
        </authorList>
    </citation>
    <scope>NUCLEOTIDE SEQUENCE [LARGE SCALE GENOMIC DNA]</scope>
    <source>
        <strain evidence="3 4">PLY_AMNH</strain>
    </source>
</reference>
<sequence>MDRLCTQELPVDSVCGCITYHCSPALSLVASATLALTVQRSRSDLADSSLYTQPLAAPGGEGASSASFPPSLGTVLAGGHGRRRGLLSEGSANCTAGSANCTSKAAEVALPRKSVDARLIASATEAHFVYVEDPAWTNRSDSDSDGRGGSSDNGAVDSDLPAEANRTDASGSTSVVLLGADGQELNVSGLSEGVVVEIELSEEVAGRAVVEVEKQTGLPWVGYVDCRFWDEAGQRYSSEGCVPLPNPAPLGADLYWRSRNVEEVEAMEMLWGVGNDDLLAGCEEVWEAAVPEFNGTDAGLRKYGNYSLSEDGNFTAAGCPLVDPLNGLGCFWDWTLQYFTGPQCVVAAAQSCLCTHLTDFKAENLQEQMRREPPTVRAASMNQMTSLTLEDLLASALLLAIVGGIMGGALYFAVMSAWKNNAERQDILEGLLRTHGTGIHGFRKVRGTWSWGIFEEEMTYGVERKTRQQMLEQRANPIATSKLRTKEAVGSLYGTAAGWGGAGGLLGRAQKPLAGERDREEYLSYKLEMRNNSTFQEMTESLHQMPRGQGDAVLGWALQETAGATQEGGHIGQGRVVVAPPSETQLLDSYSMQARSFGELTGSLQDEVGECRAPEGEAASAQLAVFDGNAAATYRAQVTEREMALAVWAREGGREANEEPKTYAELVEILRQEELAATAAAAASGATTARPHVALGAAQQLALVQEHGGLQEGGAAHRRAYLAEKDQIMPARSFADIAAALTDRPEVPQQEESDGELARLQLVPHSSESPCTPLDAPGAPMPGGAELEASPATPFLLEPLSKADMAHALKRCQPSTAVSGARLSVMSMSGARLKLNPPPSAANREGLSALPMSSARMPEILSLDEILSENHALSEDEQLLLSKIREEEDEEIMEDGRLVTPRLSRLPSSSEQQKQPAGVPRLQLASVLGSSACQGLHGGGAPTASSTGSLWEDMASVRDQTLRDGSASPARPPGNSSSRPGSTHRQSLTPRLDWRLKELEKTEGLRDTVSWRTPALQKYLLHLEHERDGWCDQTSTASASASTSASASASASVTNAKGDANSNQDLSMFSRLGPLSHGKPGPVMEAKGAGPGSPSLEPLLRDQYHAMLQEAGTLSPDAATSSTLPSAGVQRATATVAQVGRLGSERTIRSVAQTAATSRGSPLSGGHAPQPLVGAEWSGDVFDWASGDTSEAHQDGAYGDGTRHGTGRSSLSASSRQGLQSGSRRMQSGSRAPSRLGQTPSRGTPVRGGDPDLSARARALQALGHEMHERQHRQLSSQAHSDVPNAEYKLIADALGCAADVTGIESAPAETEATEPSMGPTPAALSYDPIAYAQTVVQSAEDGNLSSVDKAGVDAGLSPTASLHRPPSAASSQAPSEAATEVLRDVAGLSQPASAASSKKGGKGAAASRAIQLVPMAIDAMQGPAGKRAQEEGEGAEATAVGGMWSKAVGMASPRGPGSRFNGMKSLKKQQVAMRTWARRRHKQTIARAAVVSNELGPLGPLIVKQIMSRSAEEMAAMKGEGAKLWKLKTRQQEWAVNKVRRRRIVLKIKCFAVLVQQLQLSQNLHSTSHICSLMGFSHTALSVCVPVDELRCRATQRAGALDTEGRGVERALGTALVLAFLRMRGIVSQKQVSGLERRAAEIKWRLPAKRALSYYEDIFREMLQINRAGRGWYFRSILWNLVFLQRPEGCYDLTEALARALHAGDTSDSVATQGMPAISLEGLREAMPAAVLRSVLPEDEEGLPAQVWATLLAEARLKLLPFGWISNPGEPPWKRWLLEDGCAGWLAEQGTAYPELESVMAALRDEAETAVKRWRAARLEAIEELRRLTLKASARDEAFLSQREAWEKRKQWWKEQVRMVVAAHPWVAVAATSATEPFSRAQRTLVQCNSLLVMLFITMMLFYSKGSQCCTGYKDYLGCGPGSTVDTVCWGYTTCGELNRARDGGALPEYLAPDDYVCDAFPQETLVDKIWQAVIVLGIMIPVNLILVSFFTIGGSPTTPGSWIHRKYKLRTRVGQKATAARRLEDLLFLVLIVLWDTQRLSRALARYFLMLARVVDWTFLKLIQVVRWMRKKLAMLRTVLWTLFSIYIVRRDPDVVLQELEMYAEAREAKEREIELAVSTFRVARREMDSFAVQCSYLMLMLIWILVLWFQLTYAMLIRETLGPGAEADVIRNWGFTVLADNLGVHVVKSVFVKVVVKILINTRQQYSKGEAGLVGWYEEYVAAYLGVSYTMASESELASDEAAQDNFYG</sequence>
<feature type="transmembrane region" description="Helical" evidence="2">
    <location>
        <begin position="392"/>
        <end position="414"/>
    </location>
</feature>
<organism evidence="3 4">
    <name type="scientific">Cymbomonas tetramitiformis</name>
    <dbReference type="NCBI Taxonomy" id="36881"/>
    <lineage>
        <taxon>Eukaryota</taxon>
        <taxon>Viridiplantae</taxon>
        <taxon>Chlorophyta</taxon>
        <taxon>Pyramimonadophyceae</taxon>
        <taxon>Pyramimonadales</taxon>
        <taxon>Pyramimonadaceae</taxon>
        <taxon>Cymbomonas</taxon>
    </lineage>
</organism>
<comment type="caution">
    <text evidence="3">The sequence shown here is derived from an EMBL/GenBank/DDBJ whole genome shotgun (WGS) entry which is preliminary data.</text>
</comment>
<feature type="region of interest" description="Disordered" evidence="1">
    <location>
        <begin position="1347"/>
        <end position="1380"/>
    </location>
</feature>
<protein>
    <submittedName>
        <fullName evidence="3">Uncharacterized protein</fullName>
    </submittedName>
</protein>